<dbReference type="InterPro" id="IPR017149">
    <property type="entry name" value="GSH_degradosome_Dug2"/>
</dbReference>
<dbReference type="Gene3D" id="3.30.70.360">
    <property type="match status" value="1"/>
</dbReference>
<dbReference type="Proteomes" id="UP000664203">
    <property type="component" value="Unassembled WGS sequence"/>
</dbReference>
<dbReference type="SUPFAM" id="SSF53187">
    <property type="entry name" value="Zn-dependent exopeptidases"/>
    <property type="match status" value="1"/>
</dbReference>
<dbReference type="InterPro" id="IPR001680">
    <property type="entry name" value="WD40_rpt"/>
</dbReference>
<dbReference type="PROSITE" id="PS50082">
    <property type="entry name" value="WD_REPEATS_2"/>
    <property type="match status" value="3"/>
</dbReference>
<dbReference type="PIRSF" id="PIRSF037237">
    <property type="entry name" value="Peptidase_WD_repeats_DUG2"/>
    <property type="match status" value="1"/>
</dbReference>
<evidence type="ECO:0000256" key="3">
    <source>
        <dbReference type="ARBA" id="ARBA00022723"/>
    </source>
</evidence>
<dbReference type="GO" id="GO:0008233">
    <property type="term" value="F:peptidase activity"/>
    <property type="evidence" value="ECO:0007669"/>
    <property type="project" value="UniProtKB-KW"/>
</dbReference>
<keyword evidence="4" id="KW-0378">Hydrolase</keyword>
<proteinExistence type="inferred from homology"/>
<evidence type="ECO:0000256" key="2">
    <source>
        <dbReference type="ARBA" id="ARBA00022670"/>
    </source>
</evidence>
<dbReference type="InterPro" id="IPR036322">
    <property type="entry name" value="WD40_repeat_dom_sf"/>
</dbReference>
<feature type="region of interest" description="Disordered" evidence="6">
    <location>
        <begin position="808"/>
        <end position="875"/>
    </location>
</feature>
<evidence type="ECO:0000259" key="7">
    <source>
        <dbReference type="Pfam" id="PF07687"/>
    </source>
</evidence>
<dbReference type="AlphaFoldDB" id="A0A8H3EFH3"/>
<feature type="repeat" description="WD" evidence="5">
    <location>
        <begin position="107"/>
        <end position="148"/>
    </location>
</feature>
<evidence type="ECO:0000313" key="8">
    <source>
        <dbReference type="EMBL" id="CAF9903002.1"/>
    </source>
</evidence>
<dbReference type="OrthoDB" id="7832001at2759"/>
<name>A0A8H3EFH3_9LECA</name>
<dbReference type="InterPro" id="IPR015943">
    <property type="entry name" value="WD40/YVTN_repeat-like_dom_sf"/>
</dbReference>
<dbReference type="Pfam" id="PF07687">
    <property type="entry name" value="M20_dimer"/>
    <property type="match status" value="1"/>
</dbReference>
<feature type="repeat" description="WD" evidence="5">
    <location>
        <begin position="265"/>
        <end position="291"/>
    </location>
</feature>
<dbReference type="GO" id="GO:0046872">
    <property type="term" value="F:metal ion binding"/>
    <property type="evidence" value="ECO:0007669"/>
    <property type="project" value="UniProtKB-KW"/>
</dbReference>
<feature type="region of interest" description="Disordered" evidence="6">
    <location>
        <begin position="1"/>
        <end position="41"/>
    </location>
</feature>
<comment type="similarity">
    <text evidence="1">Belongs to the peptidase M20A family.</text>
</comment>
<evidence type="ECO:0000256" key="4">
    <source>
        <dbReference type="ARBA" id="ARBA00022801"/>
    </source>
</evidence>
<dbReference type="Pfam" id="PF01546">
    <property type="entry name" value="Peptidase_M20"/>
    <property type="match status" value="1"/>
</dbReference>
<dbReference type="InterPro" id="IPR011650">
    <property type="entry name" value="Peptidase_M20_dimer"/>
</dbReference>
<dbReference type="SUPFAM" id="SSF50978">
    <property type="entry name" value="WD40 repeat-like"/>
    <property type="match status" value="1"/>
</dbReference>
<accession>A0A8H3EFH3</accession>
<dbReference type="PANTHER" id="PTHR43270:SF8">
    <property type="entry name" value="DI- AND TRIPEPTIDASE DUG2-RELATED"/>
    <property type="match status" value="1"/>
</dbReference>
<keyword evidence="2" id="KW-0645">Protease</keyword>
<keyword evidence="9" id="KW-1185">Reference proteome</keyword>
<dbReference type="Gene3D" id="3.40.630.10">
    <property type="entry name" value="Zn peptidases"/>
    <property type="match status" value="2"/>
</dbReference>
<feature type="repeat" description="WD" evidence="5">
    <location>
        <begin position="310"/>
        <end position="336"/>
    </location>
</feature>
<dbReference type="GO" id="GO:0006508">
    <property type="term" value="P:proteolysis"/>
    <property type="evidence" value="ECO:0007669"/>
    <property type="project" value="UniProtKB-KW"/>
</dbReference>
<keyword evidence="5" id="KW-0853">WD repeat</keyword>
<sequence>MAHLLLPTLPLGGKSGSENDESDAATDVEGHGDAPPTSLKATSPTLFHKIQNQRSILALLVSDSKLYAGTQNGDLLVCYSVKLGHGLKAADKRKVWSLETYELLSTVNAHRGSVLCLCLSTDQTLLFSSAGDAIVNVWCTKTLDRLYSIYSAYDVGDVFSVVYSQHLRTVYLGAQNTSIQWYDLSQKDIRPPPDPKLHPSYRNHRFFDSKGPTGVSTPRPLSASETLSFGGQDLEIDREHIVQYAHYGYVYCMLLSRILDADDADAETLISGGGDGIVKLWSLDSDESGALSEEISLENGDGSILSMVLDGTVLYTGRLEGDVNVWDLDTRQLIRTVKAHNADVLALAVGYGLLFGGGSNGITKIFNSRHENVNRWRAHDHLILASAVASFKSNEIYVTGGNDGCIAIWDVSECVNRPGRGSRISNEQLVLSLEKLVSYRTVSSNPDYAQDCRRGASFLRNLFKRLGAQTELFSTKDSRNPVVFARFGGKEKGPALGKTIMFYGHYDVVAAEDREQTWYANPFEMQGVNGYLYGRGVSDNKGPMLAALYAAADIAAEQKLNSDIVFLVEGEEESGSRGFQEAIKKNKRIIGDVDWILLANSYWLNDDIPCLTYGLRGVIRATIEVASERPDLHSGVDGSQLINEALKDVIALLAKLTGPNGEVNIPGFYDNIPATTREEDAMYEAISRTLLRNNPDLGDAESLTASFKARWREPSLTIHRVDNSGPANATIISRVAKADVSLRLVPNQTTAVVRKELLKALEVAFDQLNSSNELTIKIEHQAEPWLGDPKNEIFQTLEKAVMEVWGSKGHERRKSIPVNKRASQDLSNGLKSPKLPPATSSTLSSGGGGLSHANTARSKDNSESQKQRPSQKPLYIREGGSIPAIRFLEQEFDAPAAHLPCGQASDSAHLDNERLRLLNLYNSRKIFKKVFLELPLR</sequence>
<feature type="compositionally biased region" description="Low complexity" evidence="6">
    <location>
        <begin position="830"/>
        <end position="844"/>
    </location>
</feature>
<dbReference type="PANTHER" id="PTHR43270">
    <property type="entry name" value="BETA-ALA-HIS DIPEPTIDASE"/>
    <property type="match status" value="1"/>
</dbReference>
<dbReference type="GO" id="GO:0006751">
    <property type="term" value="P:glutathione catabolic process"/>
    <property type="evidence" value="ECO:0007669"/>
    <property type="project" value="InterPro"/>
</dbReference>
<keyword evidence="3" id="KW-0479">Metal-binding</keyword>
<reference evidence="8" key="1">
    <citation type="submission" date="2021-03" db="EMBL/GenBank/DDBJ databases">
        <authorList>
            <person name="Tagirdzhanova G."/>
        </authorList>
    </citation>
    <scope>NUCLEOTIDE SEQUENCE</scope>
</reference>
<dbReference type="InterPro" id="IPR002933">
    <property type="entry name" value="Peptidase_M20"/>
</dbReference>
<feature type="domain" description="Peptidase M20 dimerisation" evidence="7">
    <location>
        <begin position="613"/>
        <end position="763"/>
    </location>
</feature>
<evidence type="ECO:0000313" key="9">
    <source>
        <dbReference type="Proteomes" id="UP000664203"/>
    </source>
</evidence>
<dbReference type="Pfam" id="PF00400">
    <property type="entry name" value="WD40"/>
    <property type="match status" value="1"/>
</dbReference>
<dbReference type="SMART" id="SM00320">
    <property type="entry name" value="WD40"/>
    <property type="match status" value="6"/>
</dbReference>
<protein>
    <recommendedName>
        <fullName evidence="7">Peptidase M20 dimerisation domain-containing protein</fullName>
    </recommendedName>
</protein>
<organism evidence="8 9">
    <name type="scientific">Alectoria fallacina</name>
    <dbReference type="NCBI Taxonomy" id="1903189"/>
    <lineage>
        <taxon>Eukaryota</taxon>
        <taxon>Fungi</taxon>
        <taxon>Dikarya</taxon>
        <taxon>Ascomycota</taxon>
        <taxon>Pezizomycotina</taxon>
        <taxon>Lecanoromycetes</taxon>
        <taxon>OSLEUM clade</taxon>
        <taxon>Lecanoromycetidae</taxon>
        <taxon>Lecanorales</taxon>
        <taxon>Lecanorineae</taxon>
        <taxon>Parmeliaceae</taxon>
        <taxon>Alectoria</taxon>
    </lineage>
</organism>
<gene>
    <name evidence="8" type="ORF">ALECFALPRED_000097</name>
</gene>
<comment type="caution">
    <text evidence="8">The sequence shown here is derived from an EMBL/GenBank/DDBJ whole genome shotgun (WGS) entry which is preliminary data.</text>
</comment>
<dbReference type="EMBL" id="CAJPDR010000001">
    <property type="protein sequence ID" value="CAF9903002.1"/>
    <property type="molecule type" value="Genomic_DNA"/>
</dbReference>
<dbReference type="InterPro" id="IPR051458">
    <property type="entry name" value="Cyt/Met_Dipeptidase"/>
</dbReference>
<evidence type="ECO:0000256" key="6">
    <source>
        <dbReference type="SAM" id="MobiDB-lite"/>
    </source>
</evidence>
<feature type="compositionally biased region" description="Basic and acidic residues" evidence="6">
    <location>
        <begin position="857"/>
        <end position="866"/>
    </location>
</feature>
<dbReference type="PROSITE" id="PS50294">
    <property type="entry name" value="WD_REPEATS_REGION"/>
    <property type="match status" value="1"/>
</dbReference>
<dbReference type="Gene3D" id="2.130.10.10">
    <property type="entry name" value="YVTN repeat-like/Quinoprotein amine dehydrogenase"/>
    <property type="match status" value="2"/>
</dbReference>
<evidence type="ECO:0000256" key="5">
    <source>
        <dbReference type="PROSITE-ProRule" id="PRU00221"/>
    </source>
</evidence>
<evidence type="ECO:0000256" key="1">
    <source>
        <dbReference type="ARBA" id="ARBA00006247"/>
    </source>
</evidence>